<dbReference type="SUPFAM" id="SSF47240">
    <property type="entry name" value="Ferritin-like"/>
    <property type="match status" value="1"/>
</dbReference>
<evidence type="ECO:0000313" key="2">
    <source>
        <dbReference type="Proteomes" id="UP000298337"/>
    </source>
</evidence>
<dbReference type="Pfam" id="PF13668">
    <property type="entry name" value="Ferritin_2"/>
    <property type="match status" value="1"/>
</dbReference>
<proteinExistence type="predicted"/>
<dbReference type="AlphaFoldDB" id="A0A4Z0P4I6"/>
<accession>A0A4Z0P4I6</accession>
<name>A0A4Z0P4I6_9BACT</name>
<keyword evidence="2" id="KW-1185">Reference proteome</keyword>
<dbReference type="InterPro" id="IPR009078">
    <property type="entry name" value="Ferritin-like_SF"/>
</dbReference>
<comment type="caution">
    <text evidence="1">The sequence shown here is derived from an EMBL/GenBank/DDBJ whole genome shotgun (WGS) entry which is preliminary data.</text>
</comment>
<reference evidence="1 2" key="1">
    <citation type="submission" date="2019-04" db="EMBL/GenBank/DDBJ databases">
        <authorList>
            <person name="Feng G."/>
            <person name="Zhang J."/>
            <person name="Zhu H."/>
        </authorList>
    </citation>
    <scope>NUCLEOTIDE SEQUENCE [LARGE SCALE GENOMIC DNA]</scope>
    <source>
        <strain evidence="1 2">92R-1</strain>
    </source>
</reference>
<protein>
    <submittedName>
        <fullName evidence="1">Ferritin-like domain-containing protein</fullName>
    </submittedName>
</protein>
<sequence>MSKLHDSGVTDQGPTALVQPIQRRSFLKYTGASMAISGLLLAGCDDDDDPNNSGNLLDVGSGDNGVLNYAYALEQLEAAFYAQVKTGTYYSNLGAATSEKQILDDLALHEKAHAEFFKTALSTNAIKALEPDFSSINFNDRTSVLTAAQTFEDLGVAAYNGAGRYIQTAAYLVIAGKIVSVEARHAALIRDLLSYNRFVDNDVVDLFTPTGNASTPGVGNGTGLERSMKPNDVLAKANGFLKEGSKLSANNLK</sequence>
<organism evidence="1 2">
    <name type="scientific">Hymenobacter fodinae</name>
    <dbReference type="NCBI Taxonomy" id="2510796"/>
    <lineage>
        <taxon>Bacteria</taxon>
        <taxon>Pseudomonadati</taxon>
        <taxon>Bacteroidota</taxon>
        <taxon>Cytophagia</taxon>
        <taxon>Cytophagales</taxon>
        <taxon>Hymenobacteraceae</taxon>
        <taxon>Hymenobacter</taxon>
    </lineage>
</organism>
<dbReference type="RefSeq" id="WP_135435622.1">
    <property type="nucleotide sequence ID" value="NZ_SRLA01000004.1"/>
</dbReference>
<dbReference type="OrthoDB" id="954262at2"/>
<dbReference type="EMBL" id="SRLA01000004">
    <property type="protein sequence ID" value="TGE05306.1"/>
    <property type="molecule type" value="Genomic_DNA"/>
</dbReference>
<dbReference type="Proteomes" id="UP000298337">
    <property type="component" value="Unassembled WGS sequence"/>
</dbReference>
<dbReference type="CDD" id="cd00657">
    <property type="entry name" value="Ferritin_like"/>
    <property type="match status" value="1"/>
</dbReference>
<gene>
    <name evidence="1" type="ORF">EU556_18510</name>
</gene>
<evidence type="ECO:0000313" key="1">
    <source>
        <dbReference type="EMBL" id="TGE05306.1"/>
    </source>
</evidence>